<evidence type="ECO:0000313" key="2">
    <source>
        <dbReference type="Proteomes" id="UP000076394"/>
    </source>
</evidence>
<dbReference type="EMBL" id="CP011127">
    <property type="protein sequence ID" value="AMU85943.1"/>
    <property type="molecule type" value="Genomic_DNA"/>
</dbReference>
<dbReference type="Proteomes" id="UP000076394">
    <property type="component" value="Chromosome"/>
</dbReference>
<accession>A0A142V7Z6</accession>
<reference evidence="1 2" key="1">
    <citation type="submission" date="2015-03" db="EMBL/GenBank/DDBJ databases">
        <title>Genomic characterization of Dehalococcoides mccartyi strain 11a5, an unusal plasmid-containing chloroethene dechlorinator.</title>
        <authorList>
            <person name="Zhao S."/>
            <person name="Ding C."/>
            <person name="He J."/>
        </authorList>
    </citation>
    <scope>NUCLEOTIDE SEQUENCE [LARGE SCALE GENOMIC DNA]</scope>
    <source>
        <strain evidence="1 2">11a5</strain>
    </source>
</reference>
<organism evidence="1 2">
    <name type="scientific">Dehalococcoides mccartyi</name>
    <dbReference type="NCBI Taxonomy" id="61435"/>
    <lineage>
        <taxon>Bacteria</taxon>
        <taxon>Bacillati</taxon>
        <taxon>Chloroflexota</taxon>
        <taxon>Dehalococcoidia</taxon>
        <taxon>Dehalococcoidales</taxon>
        <taxon>Dehalococcoidaceae</taxon>
        <taxon>Dehalococcoides</taxon>
    </lineage>
</organism>
<sequence>MTSACPNTYISNRHFFILSNFSDISAVYRQVACYLYLYYNLQTVTHGKVPESCTI</sequence>
<gene>
    <name evidence="1" type="ORF">Dm11a5_0111</name>
</gene>
<name>A0A142V7Z6_9CHLR</name>
<dbReference type="AlphaFoldDB" id="A0A142V7Z6"/>
<dbReference type="PATRIC" id="fig|61435.13.peg.149"/>
<proteinExistence type="predicted"/>
<evidence type="ECO:0000313" key="1">
    <source>
        <dbReference type="EMBL" id="AMU85943.1"/>
    </source>
</evidence>
<protein>
    <submittedName>
        <fullName evidence="1">Uncharacterized protein</fullName>
    </submittedName>
</protein>